<accession>A0ABN8Z7P2</accession>
<gene>
    <name evidence="1" type="ORF">MRATA1EN1_LOCUS18899</name>
</gene>
<dbReference type="Proteomes" id="UP001176941">
    <property type="component" value="Chromosome 3"/>
</dbReference>
<reference evidence="1" key="1">
    <citation type="submission" date="2023-04" db="EMBL/GenBank/DDBJ databases">
        <authorList>
            <consortium name="ELIXIR-Norway"/>
        </authorList>
    </citation>
    <scope>NUCLEOTIDE SEQUENCE [LARGE SCALE GENOMIC DNA]</scope>
</reference>
<dbReference type="EMBL" id="OX459939">
    <property type="protein sequence ID" value="CAI9169937.1"/>
    <property type="molecule type" value="Genomic_DNA"/>
</dbReference>
<name>A0ABN8Z7P2_RANTA</name>
<proteinExistence type="predicted"/>
<feature type="non-terminal residue" evidence="1">
    <location>
        <position position="1"/>
    </location>
</feature>
<evidence type="ECO:0000313" key="2">
    <source>
        <dbReference type="Proteomes" id="UP001176941"/>
    </source>
</evidence>
<organism evidence="1 2">
    <name type="scientific">Rangifer tarandus platyrhynchus</name>
    <name type="common">Svalbard reindeer</name>
    <dbReference type="NCBI Taxonomy" id="3082113"/>
    <lineage>
        <taxon>Eukaryota</taxon>
        <taxon>Metazoa</taxon>
        <taxon>Chordata</taxon>
        <taxon>Craniata</taxon>
        <taxon>Vertebrata</taxon>
        <taxon>Euteleostomi</taxon>
        <taxon>Mammalia</taxon>
        <taxon>Eutheria</taxon>
        <taxon>Laurasiatheria</taxon>
        <taxon>Artiodactyla</taxon>
        <taxon>Ruminantia</taxon>
        <taxon>Pecora</taxon>
        <taxon>Cervidae</taxon>
        <taxon>Odocoileinae</taxon>
        <taxon>Rangifer</taxon>
    </lineage>
</organism>
<protein>
    <submittedName>
        <fullName evidence="1">Uncharacterized protein</fullName>
    </submittedName>
</protein>
<sequence>GVLDHPFVLQVCWERELGEAVPLWRGCGLPGCLQELAPPLAAGNHPGAPPMMPCGHLQWQHFTLDEFLAALYGPGCNCDQELLIHTVS</sequence>
<evidence type="ECO:0000313" key="1">
    <source>
        <dbReference type="EMBL" id="CAI9169937.1"/>
    </source>
</evidence>
<keyword evidence="2" id="KW-1185">Reference proteome</keyword>